<feature type="transmembrane region" description="Helical" evidence="5">
    <location>
        <begin position="235"/>
        <end position="252"/>
    </location>
</feature>
<feature type="transmembrane region" description="Helical" evidence="5">
    <location>
        <begin position="40"/>
        <end position="57"/>
    </location>
</feature>
<dbReference type="Pfam" id="PF04932">
    <property type="entry name" value="Wzy_C"/>
    <property type="match status" value="1"/>
</dbReference>
<feature type="transmembrane region" description="Helical" evidence="5">
    <location>
        <begin position="364"/>
        <end position="382"/>
    </location>
</feature>
<dbReference type="PANTHER" id="PTHR37422:SF13">
    <property type="entry name" value="LIPOPOLYSACCHARIDE BIOSYNTHESIS PROTEIN PA4999-RELATED"/>
    <property type="match status" value="1"/>
</dbReference>
<comment type="caution">
    <text evidence="7">The sequence shown here is derived from an EMBL/GenBank/DDBJ whole genome shotgun (WGS) entry which is preliminary data.</text>
</comment>
<keyword evidence="7" id="KW-0436">Ligase</keyword>
<dbReference type="RefSeq" id="WP_380060679.1">
    <property type="nucleotide sequence ID" value="NZ_JBHSEI010000001.1"/>
</dbReference>
<dbReference type="InterPro" id="IPR051533">
    <property type="entry name" value="WaaL-like"/>
</dbReference>
<evidence type="ECO:0000256" key="5">
    <source>
        <dbReference type="SAM" id="Phobius"/>
    </source>
</evidence>
<keyword evidence="3 5" id="KW-1133">Transmembrane helix</keyword>
<evidence type="ECO:0000313" key="8">
    <source>
        <dbReference type="Proteomes" id="UP001595952"/>
    </source>
</evidence>
<dbReference type="InterPro" id="IPR007016">
    <property type="entry name" value="O-antigen_ligase-rel_domated"/>
</dbReference>
<dbReference type="Proteomes" id="UP001595952">
    <property type="component" value="Unassembled WGS sequence"/>
</dbReference>
<keyword evidence="4 5" id="KW-0472">Membrane</keyword>
<keyword evidence="8" id="KW-1185">Reference proteome</keyword>
<feature type="transmembrane region" description="Helical" evidence="5">
    <location>
        <begin position="121"/>
        <end position="142"/>
    </location>
</feature>
<proteinExistence type="predicted"/>
<evidence type="ECO:0000256" key="1">
    <source>
        <dbReference type="ARBA" id="ARBA00004141"/>
    </source>
</evidence>
<feature type="transmembrane region" description="Helical" evidence="5">
    <location>
        <begin position="388"/>
        <end position="408"/>
    </location>
</feature>
<evidence type="ECO:0000256" key="4">
    <source>
        <dbReference type="ARBA" id="ARBA00023136"/>
    </source>
</evidence>
<gene>
    <name evidence="7" type="ORF">ACFO0D_01875</name>
</gene>
<reference evidence="8" key="1">
    <citation type="journal article" date="2019" name="Int. J. Syst. Evol. Microbiol.">
        <title>The Global Catalogue of Microorganisms (GCM) 10K type strain sequencing project: providing services to taxonomists for standard genome sequencing and annotation.</title>
        <authorList>
            <consortium name="The Broad Institute Genomics Platform"/>
            <consortium name="The Broad Institute Genome Sequencing Center for Infectious Disease"/>
            <person name="Wu L."/>
            <person name="Ma J."/>
        </authorList>
    </citation>
    <scope>NUCLEOTIDE SEQUENCE [LARGE SCALE GENOMIC DNA]</scope>
    <source>
        <strain evidence="8">CCUG 55995</strain>
    </source>
</reference>
<accession>A0ABV9I421</accession>
<evidence type="ECO:0000256" key="2">
    <source>
        <dbReference type="ARBA" id="ARBA00022692"/>
    </source>
</evidence>
<feature type="transmembrane region" description="Helical" evidence="5">
    <location>
        <begin position="95"/>
        <end position="114"/>
    </location>
</feature>
<organism evidence="7 8">
    <name type="scientific">Deinococcus hohokamensis</name>
    <dbReference type="NCBI Taxonomy" id="309883"/>
    <lineage>
        <taxon>Bacteria</taxon>
        <taxon>Thermotogati</taxon>
        <taxon>Deinococcota</taxon>
        <taxon>Deinococci</taxon>
        <taxon>Deinococcales</taxon>
        <taxon>Deinococcaceae</taxon>
        <taxon>Deinococcus</taxon>
    </lineage>
</organism>
<feature type="transmembrane region" description="Helical" evidence="5">
    <location>
        <begin position="185"/>
        <end position="204"/>
    </location>
</feature>
<dbReference type="GO" id="GO:0016874">
    <property type="term" value="F:ligase activity"/>
    <property type="evidence" value="ECO:0007669"/>
    <property type="project" value="UniProtKB-KW"/>
</dbReference>
<dbReference type="PANTHER" id="PTHR37422">
    <property type="entry name" value="TEICHURONIC ACID BIOSYNTHESIS PROTEIN TUAE"/>
    <property type="match status" value="1"/>
</dbReference>
<feature type="domain" description="O-antigen ligase-related" evidence="6">
    <location>
        <begin position="195"/>
        <end position="348"/>
    </location>
</feature>
<protein>
    <submittedName>
        <fullName evidence="7">O-antigen ligase family protein</fullName>
    </submittedName>
</protein>
<sequence>MLDLTLFRFLERASLAALFVFVAWGPLAQGSTFPGGRAGLTVLGLVTGGLYLAAILLSPAPGRLWRSGWALCLWALLGWVGVSVLLAPASAAQQGLLLAGMLLAALSARGLLVSARRRQAFGVWLLLIAVTMAAYVAVQHLHGGWTLQVDPDTLSGTYYHPSHYTGFVTLALPVCVWALFQGPQWWLRVAGLLAGIILSASLLYTNSSSLPTALLAAALAVVLAVWRWRRRWGQLAAAALLAGVAVGGWLLVTPQGRHTLDGLMGGIQTKSVDRFLIERGKLWAMDARAAQAAPLTGVGPGNFVSFIPRFRPEQAEGPNDLAFNFVNYAHNDYYQLAIELGWTGMALYAVLLLLTLASAPVQDPLGASLLAGLVALWLSGIWDAHATVVPGTMAWAWMACGLVAARALRVAEPLGAAPEAASSARLRPGNPVPDAGLLTFQPVSGGKAHE</sequence>
<feature type="transmembrane region" description="Helical" evidence="5">
    <location>
        <begin position="162"/>
        <end position="180"/>
    </location>
</feature>
<feature type="transmembrane region" description="Helical" evidence="5">
    <location>
        <begin position="210"/>
        <end position="228"/>
    </location>
</feature>
<feature type="transmembrane region" description="Helical" evidence="5">
    <location>
        <begin position="69"/>
        <end position="89"/>
    </location>
</feature>
<evidence type="ECO:0000256" key="3">
    <source>
        <dbReference type="ARBA" id="ARBA00022989"/>
    </source>
</evidence>
<feature type="transmembrane region" description="Helical" evidence="5">
    <location>
        <begin position="333"/>
        <end position="357"/>
    </location>
</feature>
<name>A0ABV9I421_9DEIO</name>
<evidence type="ECO:0000313" key="7">
    <source>
        <dbReference type="EMBL" id="MFC4637079.1"/>
    </source>
</evidence>
<keyword evidence="2 5" id="KW-0812">Transmembrane</keyword>
<evidence type="ECO:0000259" key="6">
    <source>
        <dbReference type="Pfam" id="PF04932"/>
    </source>
</evidence>
<dbReference type="EMBL" id="JBHSEI010000001">
    <property type="protein sequence ID" value="MFC4637079.1"/>
    <property type="molecule type" value="Genomic_DNA"/>
</dbReference>
<comment type="subcellular location">
    <subcellularLocation>
        <location evidence="1">Membrane</location>
        <topology evidence="1">Multi-pass membrane protein</topology>
    </subcellularLocation>
</comment>